<dbReference type="PANTHER" id="PTHR34385:SF1">
    <property type="entry name" value="PEPTIDOGLYCAN L-ALANYL-D-GLUTAMATE ENDOPEPTIDASE CWLK"/>
    <property type="match status" value="1"/>
</dbReference>
<comment type="caution">
    <text evidence="3">The sequence shown here is derived from an EMBL/GenBank/DDBJ whole genome shotgun (WGS) entry which is preliminary data.</text>
</comment>
<reference evidence="3 4" key="1">
    <citation type="submission" date="2015-02" db="EMBL/GenBank/DDBJ databases">
        <title>Draft genome sequences of ten Microbacterium spp. with emphasis on heavy metal contaminated environments.</title>
        <authorList>
            <person name="Corretto E."/>
        </authorList>
    </citation>
    <scope>NUCLEOTIDE SEQUENCE [LARGE SCALE GENOMIC DNA]</scope>
    <source>
        <strain evidence="3 4">DSM 18659</strain>
    </source>
</reference>
<evidence type="ECO:0000313" key="5">
    <source>
        <dbReference type="Proteomes" id="UP000257479"/>
    </source>
</evidence>
<protein>
    <submittedName>
        <fullName evidence="3">D-alanyl-D-alanine carboxypeptidase</fullName>
        <ecNumber evidence="3">3.4.16.4</ecNumber>
    </submittedName>
    <submittedName>
        <fullName evidence="2">Peptidase M15</fullName>
    </submittedName>
</protein>
<evidence type="ECO:0000259" key="1">
    <source>
        <dbReference type="Pfam" id="PF02557"/>
    </source>
</evidence>
<reference evidence="2 5" key="2">
    <citation type="journal article" date="2018" name="Nat. Biotechnol.">
        <title>A standardized bacterial taxonomy based on genome phylogeny substantially revises the tree of life.</title>
        <authorList>
            <person name="Parks D.H."/>
            <person name="Chuvochina M."/>
            <person name="Waite D.W."/>
            <person name="Rinke C."/>
            <person name="Skarshewski A."/>
            <person name="Chaumeil P.A."/>
            <person name="Hugenholtz P."/>
        </authorList>
    </citation>
    <scope>NUCLEOTIDE SEQUENCE [LARGE SCALE GENOMIC DNA]</scope>
    <source>
        <strain evidence="2">UBA9152</strain>
    </source>
</reference>
<organism evidence="3 4">
    <name type="scientific">Microbacterium ginsengisoli</name>
    <dbReference type="NCBI Taxonomy" id="400772"/>
    <lineage>
        <taxon>Bacteria</taxon>
        <taxon>Bacillati</taxon>
        <taxon>Actinomycetota</taxon>
        <taxon>Actinomycetes</taxon>
        <taxon>Micrococcales</taxon>
        <taxon>Microbacteriaceae</taxon>
        <taxon>Microbacterium</taxon>
    </lineage>
</organism>
<accession>A0A0F0LTZ1</accession>
<dbReference type="GO" id="GO:0009002">
    <property type="term" value="F:serine-type D-Ala-D-Ala carboxypeptidase activity"/>
    <property type="evidence" value="ECO:0007669"/>
    <property type="project" value="UniProtKB-EC"/>
</dbReference>
<dbReference type="OrthoDB" id="9792074at2"/>
<evidence type="ECO:0000313" key="2">
    <source>
        <dbReference type="EMBL" id="HAN25779.1"/>
    </source>
</evidence>
<keyword evidence="3" id="KW-0378">Hydrolase</keyword>
<dbReference type="Proteomes" id="UP000257479">
    <property type="component" value="Unassembled WGS sequence"/>
</dbReference>
<dbReference type="SUPFAM" id="SSF55166">
    <property type="entry name" value="Hedgehog/DD-peptidase"/>
    <property type="match status" value="1"/>
</dbReference>
<dbReference type="InterPro" id="IPR009045">
    <property type="entry name" value="Zn_M74/Hedgehog-like"/>
</dbReference>
<dbReference type="STRING" id="400772.RR49_01621"/>
<dbReference type="EMBL" id="JYIY01000073">
    <property type="protein sequence ID" value="KJL36608.1"/>
    <property type="molecule type" value="Genomic_DNA"/>
</dbReference>
<dbReference type="Pfam" id="PF02557">
    <property type="entry name" value="VanY"/>
    <property type="match status" value="1"/>
</dbReference>
<dbReference type="PATRIC" id="fig|400772.4.peg.1641"/>
<name>A0A0F0LTZ1_9MICO</name>
<dbReference type="InterPro" id="IPR052179">
    <property type="entry name" value="DD-CPase-like"/>
</dbReference>
<evidence type="ECO:0000313" key="4">
    <source>
        <dbReference type="Proteomes" id="UP000033451"/>
    </source>
</evidence>
<dbReference type="EMBL" id="DMNG01000256">
    <property type="protein sequence ID" value="HAN25779.1"/>
    <property type="molecule type" value="Genomic_DNA"/>
</dbReference>
<keyword evidence="3" id="KW-0645">Protease</keyword>
<dbReference type="AlphaFoldDB" id="A0A0F0LTZ1"/>
<dbReference type="Gene3D" id="3.30.1380.10">
    <property type="match status" value="1"/>
</dbReference>
<dbReference type="EC" id="3.4.16.4" evidence="3"/>
<dbReference type="InterPro" id="IPR058193">
    <property type="entry name" value="VanY/YodJ_core_dom"/>
</dbReference>
<dbReference type="CDD" id="cd14852">
    <property type="entry name" value="LD-carboxypeptidase"/>
    <property type="match status" value="1"/>
</dbReference>
<dbReference type="InterPro" id="IPR003709">
    <property type="entry name" value="VanY-like_core_dom"/>
</dbReference>
<keyword evidence="3" id="KW-0121">Carboxypeptidase</keyword>
<proteinExistence type="predicted"/>
<dbReference type="GO" id="GO:0006508">
    <property type="term" value="P:proteolysis"/>
    <property type="evidence" value="ECO:0007669"/>
    <property type="project" value="InterPro"/>
</dbReference>
<dbReference type="Proteomes" id="UP000033451">
    <property type="component" value="Unassembled WGS sequence"/>
</dbReference>
<gene>
    <name evidence="3" type="primary">vanY</name>
    <name evidence="2" type="ORF">DCP95_14605</name>
    <name evidence="3" type="ORF">RR49_01621</name>
</gene>
<keyword evidence="4" id="KW-1185">Reference proteome</keyword>
<evidence type="ECO:0000313" key="3">
    <source>
        <dbReference type="EMBL" id="KJL36608.1"/>
    </source>
</evidence>
<dbReference type="PANTHER" id="PTHR34385">
    <property type="entry name" value="D-ALANYL-D-ALANINE CARBOXYPEPTIDASE"/>
    <property type="match status" value="1"/>
</dbReference>
<feature type="domain" description="D-alanyl-D-alanine carboxypeptidase-like core" evidence="1">
    <location>
        <begin position="147"/>
        <end position="276"/>
    </location>
</feature>
<dbReference type="PROSITE" id="PS51257">
    <property type="entry name" value="PROKAR_LIPOPROTEIN"/>
    <property type="match status" value="1"/>
</dbReference>
<sequence length="305" mass="30788">MADAPRISALRWTVTIGLVAIVVASACAFAVLPRLVAPRHVAAAPAVAAALPVPALTSTPNPAPQPCDDPAVTAALAARDDEAVITAVGGGAAFRDAVVSGDAPCITLADANHVWVVVDKARPLEPLSFAPAALAKVGVRLVNGAGQLQPSAAAALTTMSDAAAAAGVGSLGVVSGYRSYQTQVSTYASNVANGGKAAADATSAHPGYSEHQTGFATDVVSCTSAGCGTMDGFGTSAAGKWVAENGWRYGFIVRYEPGQTAVSGYDSEPWHLRYIGPQLAAAYHDGGFHTLEAFFGLPAAPNYLG</sequence>
<dbReference type="RefSeq" id="WP_048809090.1">
    <property type="nucleotide sequence ID" value="NZ_JYIY01000073.1"/>
</dbReference>